<dbReference type="PANTHER" id="PTHR47843:SF2">
    <property type="entry name" value="BTB DOMAIN-CONTAINING PROTEIN"/>
    <property type="match status" value="1"/>
</dbReference>
<dbReference type="Proteomes" id="UP000309340">
    <property type="component" value="Unassembled WGS sequence"/>
</dbReference>
<dbReference type="SUPFAM" id="SSF54695">
    <property type="entry name" value="POZ domain"/>
    <property type="match status" value="1"/>
</dbReference>
<keyword evidence="3" id="KW-1185">Reference proteome</keyword>
<evidence type="ECO:0000313" key="3">
    <source>
        <dbReference type="Proteomes" id="UP000309340"/>
    </source>
</evidence>
<proteinExistence type="predicted"/>
<dbReference type="CDD" id="cd18186">
    <property type="entry name" value="BTB_POZ_ZBTB_KLHL-like"/>
    <property type="match status" value="1"/>
</dbReference>
<dbReference type="STRING" id="329884.A0A4U0XV46"/>
<evidence type="ECO:0000313" key="2">
    <source>
        <dbReference type="EMBL" id="TKA81610.1"/>
    </source>
</evidence>
<dbReference type="Gene3D" id="3.30.710.10">
    <property type="entry name" value="Potassium Channel Kv1.1, Chain A"/>
    <property type="match status" value="1"/>
</dbReference>
<evidence type="ECO:0000259" key="1">
    <source>
        <dbReference type="PROSITE" id="PS50097"/>
    </source>
</evidence>
<name>A0A4U0XV46_9PEZI</name>
<reference evidence="2 3" key="1">
    <citation type="submission" date="2017-03" db="EMBL/GenBank/DDBJ databases">
        <title>Genomes of endolithic fungi from Antarctica.</title>
        <authorList>
            <person name="Coleine C."/>
            <person name="Masonjones S."/>
            <person name="Stajich J.E."/>
        </authorList>
    </citation>
    <scope>NUCLEOTIDE SEQUENCE [LARGE SCALE GENOMIC DNA]</scope>
    <source>
        <strain evidence="2 3">CCFEE 5184</strain>
    </source>
</reference>
<accession>A0A4U0XV46</accession>
<dbReference type="PROSITE" id="PS50097">
    <property type="entry name" value="BTB"/>
    <property type="match status" value="1"/>
</dbReference>
<dbReference type="AlphaFoldDB" id="A0A4U0XV46"/>
<comment type="caution">
    <text evidence="2">The sequence shown here is derived from an EMBL/GenBank/DDBJ whole genome shotgun (WGS) entry which is preliminary data.</text>
</comment>
<dbReference type="Pfam" id="PF00651">
    <property type="entry name" value="BTB"/>
    <property type="match status" value="1"/>
</dbReference>
<dbReference type="OrthoDB" id="194443at2759"/>
<dbReference type="InterPro" id="IPR000210">
    <property type="entry name" value="BTB/POZ_dom"/>
</dbReference>
<protein>
    <recommendedName>
        <fullName evidence="1">BTB domain-containing protein</fullName>
    </recommendedName>
</protein>
<gene>
    <name evidence="2" type="ORF">B0A55_03559</name>
</gene>
<dbReference type="InterPro" id="IPR011333">
    <property type="entry name" value="SKP1/BTB/POZ_sf"/>
</dbReference>
<dbReference type="EMBL" id="NAJQ01000048">
    <property type="protein sequence ID" value="TKA81610.1"/>
    <property type="molecule type" value="Genomic_DNA"/>
</dbReference>
<feature type="domain" description="BTB" evidence="1">
    <location>
        <begin position="18"/>
        <end position="87"/>
    </location>
</feature>
<dbReference type="PANTHER" id="PTHR47843">
    <property type="entry name" value="BTB DOMAIN-CONTAINING PROTEIN-RELATED"/>
    <property type="match status" value="1"/>
</dbReference>
<organism evidence="2 3">
    <name type="scientific">Friedmanniomyces simplex</name>
    <dbReference type="NCBI Taxonomy" id="329884"/>
    <lineage>
        <taxon>Eukaryota</taxon>
        <taxon>Fungi</taxon>
        <taxon>Dikarya</taxon>
        <taxon>Ascomycota</taxon>
        <taxon>Pezizomycotina</taxon>
        <taxon>Dothideomycetes</taxon>
        <taxon>Dothideomycetidae</taxon>
        <taxon>Mycosphaerellales</taxon>
        <taxon>Teratosphaeriaceae</taxon>
        <taxon>Friedmanniomyces</taxon>
    </lineage>
</organism>
<sequence>MADGSQQAPKRSKLEYKDTFTVLVGPEKESFVLHASIATTHSKFFQAACRGKFKEAKEKVVRLLEVSEETFRAYVQWMYSGTVVVMDKQEHEADADCCVHEVNLVKLYILADTLAALPLRNKTIDEYVVFSRSPSSGTVSLCIKLAYKHTPVGSRLRELFVDENVYWSAYWTKWLKRQLHHLPVEFISDLAIGMAERGWVRPTDPCMREKCAYHEHDEEFPACSD</sequence>